<dbReference type="SMART" id="SM00478">
    <property type="entry name" value="ENDO3c"/>
    <property type="match status" value="1"/>
</dbReference>
<dbReference type="PIRSF" id="PIRSF001435">
    <property type="entry name" value="Nth"/>
    <property type="match status" value="1"/>
</dbReference>
<organism evidence="14 15">
    <name type="scientific">Halothermothrix orenii (strain H 168 / OCM 544 / DSM 9562)</name>
    <dbReference type="NCBI Taxonomy" id="373903"/>
    <lineage>
        <taxon>Bacteria</taxon>
        <taxon>Bacillati</taxon>
        <taxon>Bacillota</taxon>
        <taxon>Clostridia</taxon>
        <taxon>Halanaerobiales</taxon>
        <taxon>Halothermotrichaceae</taxon>
        <taxon>Halothermothrix</taxon>
    </lineage>
</organism>
<dbReference type="KEGG" id="hor:Hore_10790"/>
<dbReference type="Gene3D" id="1.10.1670.10">
    <property type="entry name" value="Helix-hairpin-Helix base-excision DNA repair enzymes (C-terminal)"/>
    <property type="match status" value="1"/>
</dbReference>
<evidence type="ECO:0000256" key="1">
    <source>
        <dbReference type="ARBA" id="ARBA00008343"/>
    </source>
</evidence>
<dbReference type="InterPro" id="IPR023170">
    <property type="entry name" value="HhH_base_excis_C"/>
</dbReference>
<evidence type="ECO:0000256" key="6">
    <source>
        <dbReference type="ARBA" id="ARBA00023004"/>
    </source>
</evidence>
<keyword evidence="14" id="KW-0540">Nuclease</keyword>
<evidence type="ECO:0000256" key="12">
    <source>
        <dbReference type="HAMAP-Rule" id="MF_00942"/>
    </source>
</evidence>
<evidence type="ECO:0000256" key="4">
    <source>
        <dbReference type="ARBA" id="ARBA00022763"/>
    </source>
</evidence>
<dbReference type="InterPro" id="IPR003651">
    <property type="entry name" value="Endonuclease3_FeS-loop_motif"/>
</dbReference>
<comment type="cofactor">
    <cofactor evidence="12">
        <name>[4Fe-4S] cluster</name>
        <dbReference type="ChEBI" id="CHEBI:49883"/>
    </cofactor>
    <text evidence="12">Binds 1 [4Fe-4S] cluster.</text>
</comment>
<dbReference type="PROSITE" id="PS01155">
    <property type="entry name" value="ENDONUCLEASE_III_2"/>
    <property type="match status" value="1"/>
</dbReference>
<keyword evidence="11 12" id="KW-0326">Glycosidase</keyword>
<keyword evidence="8 12" id="KW-0238">DNA-binding</keyword>
<dbReference type="HOGENOM" id="CLU_012862_3_3_9"/>
<dbReference type="InterPro" id="IPR000445">
    <property type="entry name" value="HhH_motif"/>
</dbReference>
<keyword evidence="5 12" id="KW-0378">Hydrolase</keyword>
<dbReference type="eggNOG" id="COG0177">
    <property type="taxonomic scope" value="Bacteria"/>
</dbReference>
<accession>B8CX14</accession>
<dbReference type="Proteomes" id="UP000000719">
    <property type="component" value="Chromosome"/>
</dbReference>
<protein>
    <recommendedName>
        <fullName evidence="12">Endonuclease III</fullName>
        <ecNumber evidence="12">4.2.99.18</ecNumber>
    </recommendedName>
    <alternativeName>
        <fullName evidence="12">DNA-(apurinic or apyrimidinic site) lyase</fullName>
    </alternativeName>
</protein>
<dbReference type="InterPro" id="IPR011257">
    <property type="entry name" value="DNA_glycosylase"/>
</dbReference>
<feature type="binding site" evidence="12">
    <location>
        <position position="204"/>
    </location>
    <ligand>
        <name>[4Fe-4S] cluster</name>
        <dbReference type="ChEBI" id="CHEBI:49883"/>
    </ligand>
</feature>
<dbReference type="RefSeq" id="WP_012636018.1">
    <property type="nucleotide sequence ID" value="NC_011899.1"/>
</dbReference>
<keyword evidence="2 12" id="KW-0004">4Fe-4S</keyword>
<dbReference type="FunFam" id="1.10.340.30:FF:000001">
    <property type="entry name" value="Endonuclease III"/>
    <property type="match status" value="1"/>
</dbReference>
<dbReference type="GO" id="GO:0003677">
    <property type="term" value="F:DNA binding"/>
    <property type="evidence" value="ECO:0007669"/>
    <property type="project" value="UniProtKB-UniRule"/>
</dbReference>
<feature type="binding site" evidence="12">
    <location>
        <position position="195"/>
    </location>
    <ligand>
        <name>[4Fe-4S] cluster</name>
        <dbReference type="ChEBI" id="CHEBI:49883"/>
    </ligand>
</feature>
<feature type="binding site" evidence="12">
    <location>
        <position position="188"/>
    </location>
    <ligand>
        <name>[4Fe-4S] cluster</name>
        <dbReference type="ChEBI" id="CHEBI:49883"/>
    </ligand>
</feature>
<dbReference type="NCBIfam" id="TIGR01083">
    <property type="entry name" value="nth"/>
    <property type="match status" value="1"/>
</dbReference>
<keyword evidence="7 12" id="KW-0411">Iron-sulfur</keyword>
<dbReference type="InterPro" id="IPR005759">
    <property type="entry name" value="Nth"/>
</dbReference>
<dbReference type="GO" id="GO:0006285">
    <property type="term" value="P:base-excision repair, AP site formation"/>
    <property type="evidence" value="ECO:0007669"/>
    <property type="project" value="TreeGrafter"/>
</dbReference>
<dbReference type="Pfam" id="PF00633">
    <property type="entry name" value="HHH"/>
    <property type="match status" value="1"/>
</dbReference>
<comment type="function">
    <text evidence="12">DNA repair enzyme that has both DNA N-glycosylase activity and AP-lyase activity. The DNA N-glycosylase activity releases various damaged pyrimidines from DNA by cleaving the N-glycosidic bond, leaving an AP (apurinic/apyrimidinic) site. The AP-lyase activity cleaves the phosphodiester bond 3' to the AP site by a beta-elimination, leaving a 3'-terminal unsaturated sugar and a product with a terminal 5'-phosphate.</text>
</comment>
<evidence type="ECO:0000256" key="2">
    <source>
        <dbReference type="ARBA" id="ARBA00022485"/>
    </source>
</evidence>
<comment type="similarity">
    <text evidence="1 12">Belongs to the Nth/MutY family.</text>
</comment>
<dbReference type="SMART" id="SM00525">
    <property type="entry name" value="FES"/>
    <property type="match status" value="1"/>
</dbReference>
<dbReference type="GO" id="GO:0019104">
    <property type="term" value="F:DNA N-glycosylase activity"/>
    <property type="evidence" value="ECO:0007669"/>
    <property type="project" value="UniProtKB-UniRule"/>
</dbReference>
<dbReference type="Gene3D" id="1.10.340.30">
    <property type="entry name" value="Hypothetical protein, domain 2"/>
    <property type="match status" value="1"/>
</dbReference>
<dbReference type="GO" id="GO:0046872">
    <property type="term" value="F:metal ion binding"/>
    <property type="evidence" value="ECO:0007669"/>
    <property type="project" value="UniProtKB-KW"/>
</dbReference>
<evidence type="ECO:0000256" key="7">
    <source>
        <dbReference type="ARBA" id="ARBA00023014"/>
    </source>
</evidence>
<dbReference type="EMBL" id="CP001098">
    <property type="protein sequence ID" value="ACL69833.1"/>
    <property type="molecule type" value="Genomic_DNA"/>
</dbReference>
<dbReference type="GO" id="GO:0051539">
    <property type="term" value="F:4 iron, 4 sulfur cluster binding"/>
    <property type="evidence" value="ECO:0007669"/>
    <property type="project" value="UniProtKB-UniRule"/>
</dbReference>
<evidence type="ECO:0000256" key="11">
    <source>
        <dbReference type="ARBA" id="ARBA00023295"/>
    </source>
</evidence>
<keyword evidence="9 12" id="KW-0234">DNA repair</keyword>
<keyword evidence="14" id="KW-0255">Endonuclease</keyword>
<dbReference type="Pfam" id="PF00730">
    <property type="entry name" value="HhH-GPD"/>
    <property type="match status" value="1"/>
</dbReference>
<evidence type="ECO:0000313" key="14">
    <source>
        <dbReference type="EMBL" id="ACL69833.1"/>
    </source>
</evidence>
<dbReference type="HAMAP" id="MF_00942">
    <property type="entry name" value="Nth"/>
    <property type="match status" value="1"/>
</dbReference>
<evidence type="ECO:0000256" key="10">
    <source>
        <dbReference type="ARBA" id="ARBA00023239"/>
    </source>
</evidence>
<dbReference type="OrthoDB" id="9800977at2"/>
<dbReference type="CDD" id="cd00056">
    <property type="entry name" value="ENDO3c"/>
    <property type="match status" value="1"/>
</dbReference>
<keyword evidence="10 12" id="KW-0456">Lyase</keyword>
<feature type="binding site" evidence="12">
    <location>
        <position position="198"/>
    </location>
    <ligand>
        <name>[4Fe-4S] cluster</name>
        <dbReference type="ChEBI" id="CHEBI:49883"/>
    </ligand>
</feature>
<evidence type="ECO:0000259" key="13">
    <source>
        <dbReference type="SMART" id="SM00478"/>
    </source>
</evidence>
<evidence type="ECO:0000256" key="9">
    <source>
        <dbReference type="ARBA" id="ARBA00023204"/>
    </source>
</evidence>
<proteinExistence type="inferred from homology"/>
<dbReference type="AlphaFoldDB" id="B8CX14"/>
<dbReference type="FunFam" id="1.10.1670.10:FF:000001">
    <property type="entry name" value="Endonuclease III"/>
    <property type="match status" value="1"/>
</dbReference>
<dbReference type="GO" id="GO:0140078">
    <property type="term" value="F:class I DNA-(apurinic or apyrimidinic site) endonuclease activity"/>
    <property type="evidence" value="ECO:0007669"/>
    <property type="project" value="UniProtKB-EC"/>
</dbReference>
<gene>
    <name evidence="12" type="primary">nth</name>
    <name evidence="14" type="ordered locus">Hore_10790</name>
</gene>
<keyword evidence="3 12" id="KW-0479">Metal-binding</keyword>
<dbReference type="EC" id="4.2.99.18" evidence="12"/>
<keyword evidence="6 12" id="KW-0408">Iron</keyword>
<evidence type="ECO:0000256" key="8">
    <source>
        <dbReference type="ARBA" id="ARBA00023125"/>
    </source>
</evidence>
<dbReference type="STRING" id="373903.Hore_10790"/>
<dbReference type="InterPro" id="IPR003265">
    <property type="entry name" value="HhH-GPD_domain"/>
</dbReference>
<dbReference type="InterPro" id="IPR004036">
    <property type="entry name" value="Endonuclease-III-like_CS2"/>
</dbReference>
<name>B8CX14_HALOH</name>
<evidence type="ECO:0000313" key="15">
    <source>
        <dbReference type="Proteomes" id="UP000000719"/>
    </source>
</evidence>
<sequence>MASYPYLQELIKYFEDRYPAPDTELNFSTPFELLIATILSAQSTDRQVNKVTKKLFKKYKNPGDFASLDRKTLEREINSIGLYRNKSKYIIEVSNILIKEYGGKVPGTRKELLKLPGVGRKTANVVLACAFNKKTFPVDTHVFRISNRLGLVSAKRTNEAEKQLMEVIPEEKWVDMHHWLIFHGREVCKARNPACHFCELKPFCNYYKKEND</sequence>
<reference evidence="14 15" key="1">
    <citation type="journal article" date="2009" name="PLoS ONE">
        <title>Genome analysis of the anaerobic thermohalophilic bacterium Halothermothrix orenii.</title>
        <authorList>
            <person name="Mavromatis K."/>
            <person name="Ivanova N."/>
            <person name="Anderson I."/>
            <person name="Lykidis A."/>
            <person name="Hooper S.D."/>
            <person name="Sun H."/>
            <person name="Kunin V."/>
            <person name="Lapidus A."/>
            <person name="Hugenholtz P."/>
            <person name="Patel B."/>
            <person name="Kyrpides N.C."/>
        </authorList>
    </citation>
    <scope>NUCLEOTIDE SEQUENCE [LARGE SCALE GENOMIC DNA]</scope>
    <source>
        <strain evidence="15">H 168 / OCM 544 / DSM 9562</strain>
    </source>
</reference>
<dbReference type="InterPro" id="IPR004035">
    <property type="entry name" value="Endouclease-III_FeS-bd_BS"/>
</dbReference>
<keyword evidence="15" id="KW-1185">Reference proteome</keyword>
<dbReference type="PANTHER" id="PTHR10359">
    <property type="entry name" value="A/G-SPECIFIC ADENINE GLYCOSYLASE/ENDONUCLEASE III"/>
    <property type="match status" value="1"/>
</dbReference>
<dbReference type="SUPFAM" id="SSF48150">
    <property type="entry name" value="DNA-glycosylase"/>
    <property type="match status" value="1"/>
</dbReference>
<evidence type="ECO:0000256" key="5">
    <source>
        <dbReference type="ARBA" id="ARBA00022801"/>
    </source>
</evidence>
<feature type="domain" description="HhH-GPD" evidence="13">
    <location>
        <begin position="39"/>
        <end position="186"/>
    </location>
</feature>
<comment type="catalytic activity">
    <reaction evidence="12">
        <text>2'-deoxyribonucleotide-(2'-deoxyribose 5'-phosphate)-2'-deoxyribonucleotide-DNA = a 3'-end 2'-deoxyribonucleotide-(2,3-dehydro-2,3-deoxyribose 5'-phosphate)-DNA + a 5'-end 5'-phospho-2'-deoxyribonucleoside-DNA + H(+)</text>
        <dbReference type="Rhea" id="RHEA:66592"/>
        <dbReference type="Rhea" id="RHEA-COMP:13180"/>
        <dbReference type="Rhea" id="RHEA-COMP:16897"/>
        <dbReference type="Rhea" id="RHEA-COMP:17067"/>
        <dbReference type="ChEBI" id="CHEBI:15378"/>
        <dbReference type="ChEBI" id="CHEBI:136412"/>
        <dbReference type="ChEBI" id="CHEBI:157695"/>
        <dbReference type="ChEBI" id="CHEBI:167181"/>
        <dbReference type="EC" id="4.2.99.18"/>
    </reaction>
</comment>
<evidence type="ECO:0000256" key="3">
    <source>
        <dbReference type="ARBA" id="ARBA00022723"/>
    </source>
</evidence>
<keyword evidence="4 12" id="KW-0227">DNA damage</keyword>
<dbReference type="PANTHER" id="PTHR10359:SF18">
    <property type="entry name" value="ENDONUCLEASE III"/>
    <property type="match status" value="1"/>
</dbReference>
<dbReference type="PROSITE" id="PS00764">
    <property type="entry name" value="ENDONUCLEASE_III_1"/>
    <property type="match status" value="1"/>
</dbReference>